<feature type="transmembrane region" description="Helical" evidence="1">
    <location>
        <begin position="114"/>
        <end position="136"/>
    </location>
</feature>
<keyword evidence="1" id="KW-0472">Membrane</keyword>
<reference evidence="3" key="1">
    <citation type="journal article" date="2019" name="Int. J. Syst. Evol. Microbiol.">
        <title>The Global Catalogue of Microorganisms (GCM) 10K type strain sequencing project: providing services to taxonomists for standard genome sequencing and annotation.</title>
        <authorList>
            <consortium name="The Broad Institute Genomics Platform"/>
            <consortium name="The Broad Institute Genome Sequencing Center for Infectious Disease"/>
            <person name="Wu L."/>
            <person name="Ma J."/>
        </authorList>
    </citation>
    <scope>NUCLEOTIDE SEQUENCE [LARGE SCALE GENOMIC DNA]</scope>
    <source>
        <strain evidence="3">JCM 17919</strain>
    </source>
</reference>
<feature type="transmembrane region" description="Helical" evidence="1">
    <location>
        <begin position="50"/>
        <end position="68"/>
    </location>
</feature>
<evidence type="ECO:0008006" key="4">
    <source>
        <dbReference type="Google" id="ProtNLM"/>
    </source>
</evidence>
<organism evidence="2 3">
    <name type="scientific">Flaviaesturariibacter amylovorans</name>
    <dbReference type="NCBI Taxonomy" id="1084520"/>
    <lineage>
        <taxon>Bacteria</taxon>
        <taxon>Pseudomonadati</taxon>
        <taxon>Bacteroidota</taxon>
        <taxon>Chitinophagia</taxon>
        <taxon>Chitinophagales</taxon>
        <taxon>Chitinophagaceae</taxon>
        <taxon>Flaviaestuariibacter</taxon>
    </lineage>
</organism>
<feature type="transmembrane region" description="Helical" evidence="1">
    <location>
        <begin position="12"/>
        <end position="30"/>
    </location>
</feature>
<evidence type="ECO:0000256" key="1">
    <source>
        <dbReference type="SAM" id="Phobius"/>
    </source>
</evidence>
<protein>
    <recommendedName>
        <fullName evidence="4">DUF3429 domain-containing protein</fullName>
    </recommendedName>
</protein>
<comment type="caution">
    <text evidence="2">The sequence shown here is derived from an EMBL/GenBank/DDBJ whole genome shotgun (WGS) entry which is preliminary data.</text>
</comment>
<gene>
    <name evidence="2" type="ORF">GCM10023184_00960</name>
</gene>
<feature type="transmembrane region" description="Helical" evidence="1">
    <location>
        <begin position="148"/>
        <end position="168"/>
    </location>
</feature>
<dbReference type="RefSeq" id="WP_345252613.1">
    <property type="nucleotide sequence ID" value="NZ_BAABGY010000001.1"/>
</dbReference>
<dbReference type="EMBL" id="BAABGY010000001">
    <property type="protein sequence ID" value="GAA4317341.1"/>
    <property type="molecule type" value="Genomic_DNA"/>
</dbReference>
<sequence length="170" mass="18961">MLLTRAPLREYLSLVLLFLPAGLFAVLLATFRHDPRLGVSAAFPYLPGQFVLLALAGTVATAGGVLDWRYHRNPLNMKIPKKEREAEAAALGLGGLPMFGLMWGATLSAQPTRYLLPIIVVLIYTVAAICYDEFVFHRKRCGALENTYHRMLVFGNGIAWGSWFHYIYCS</sequence>
<keyword evidence="1" id="KW-1133">Transmembrane helix</keyword>
<evidence type="ECO:0000313" key="2">
    <source>
        <dbReference type="EMBL" id="GAA4317341.1"/>
    </source>
</evidence>
<name>A0ABP8G4S7_9BACT</name>
<keyword evidence="3" id="KW-1185">Reference proteome</keyword>
<feature type="transmembrane region" description="Helical" evidence="1">
    <location>
        <begin position="88"/>
        <end position="108"/>
    </location>
</feature>
<keyword evidence="1" id="KW-0812">Transmembrane</keyword>
<accession>A0ABP8G4S7</accession>
<dbReference type="Proteomes" id="UP001501725">
    <property type="component" value="Unassembled WGS sequence"/>
</dbReference>
<proteinExistence type="predicted"/>
<evidence type="ECO:0000313" key="3">
    <source>
        <dbReference type="Proteomes" id="UP001501725"/>
    </source>
</evidence>